<gene>
    <name evidence="1" type="ORF">CCMP2556_LOCUS6949</name>
</gene>
<dbReference type="Proteomes" id="UP001642484">
    <property type="component" value="Unassembled WGS sequence"/>
</dbReference>
<proteinExistence type="predicted"/>
<keyword evidence="2" id="KW-1185">Reference proteome</keyword>
<evidence type="ECO:0000313" key="1">
    <source>
        <dbReference type="EMBL" id="CAK9002646.1"/>
    </source>
</evidence>
<evidence type="ECO:0000313" key="2">
    <source>
        <dbReference type="Proteomes" id="UP001642484"/>
    </source>
</evidence>
<reference evidence="1 2" key="1">
    <citation type="submission" date="2024-02" db="EMBL/GenBank/DDBJ databases">
        <authorList>
            <person name="Chen Y."/>
            <person name="Shah S."/>
            <person name="Dougan E. K."/>
            <person name="Thang M."/>
            <person name="Chan C."/>
        </authorList>
    </citation>
    <scope>NUCLEOTIDE SEQUENCE [LARGE SCALE GENOMIC DNA]</scope>
</reference>
<organism evidence="1 2">
    <name type="scientific">Durusdinium trenchii</name>
    <dbReference type="NCBI Taxonomy" id="1381693"/>
    <lineage>
        <taxon>Eukaryota</taxon>
        <taxon>Sar</taxon>
        <taxon>Alveolata</taxon>
        <taxon>Dinophyceae</taxon>
        <taxon>Suessiales</taxon>
        <taxon>Symbiodiniaceae</taxon>
        <taxon>Durusdinium</taxon>
    </lineage>
</organism>
<accession>A0ABP0IJ63</accession>
<sequence>MLHPILGDFHHRLLRMAWRRNCTTWRLAAVRCATFCCPCWPGSLQSDSPLRRAMQWLFLEVLTLESLTASLKIWLDVEAQLEKLKYIVESLNSQCLSLFLGIWAGLTCIRRDRLPVSNEFAKDATSQLQSLCACEFTLELKRWLNSFWLFQKEKAGGRHLHP</sequence>
<name>A0ABP0IJ63_9DINO</name>
<dbReference type="EMBL" id="CAXAMN010003058">
    <property type="protein sequence ID" value="CAK9002646.1"/>
    <property type="molecule type" value="Genomic_DNA"/>
</dbReference>
<protein>
    <submittedName>
        <fullName evidence="1">Uncharacterized protein</fullName>
    </submittedName>
</protein>
<comment type="caution">
    <text evidence="1">The sequence shown here is derived from an EMBL/GenBank/DDBJ whole genome shotgun (WGS) entry which is preliminary data.</text>
</comment>